<evidence type="ECO:0000313" key="3">
    <source>
        <dbReference type="Proteomes" id="UP001154114"/>
    </source>
</evidence>
<protein>
    <submittedName>
        <fullName evidence="2">Uncharacterized protein</fullName>
    </submittedName>
</protein>
<gene>
    <name evidence="2" type="ORF">CINC_LOCUS9976</name>
</gene>
<feature type="compositionally biased region" description="Gly residues" evidence="1">
    <location>
        <begin position="143"/>
        <end position="159"/>
    </location>
</feature>
<accession>A0A9N8KX79</accession>
<dbReference type="OrthoDB" id="7485634at2759"/>
<proteinExistence type="predicted"/>
<dbReference type="EMBL" id="LR824034">
    <property type="protein sequence ID" value="CAD0206997.1"/>
    <property type="molecule type" value="Genomic_DNA"/>
</dbReference>
<dbReference type="Proteomes" id="UP001154114">
    <property type="component" value="Chromosome 31"/>
</dbReference>
<dbReference type="AlphaFoldDB" id="A0A9N8KX79"/>
<feature type="compositionally biased region" description="Low complexity" evidence="1">
    <location>
        <begin position="108"/>
        <end position="142"/>
    </location>
</feature>
<keyword evidence="3" id="KW-1185">Reference proteome</keyword>
<organism evidence="2 3">
    <name type="scientific">Chrysodeixis includens</name>
    <name type="common">Soybean looper</name>
    <name type="synonym">Pseudoplusia includens</name>
    <dbReference type="NCBI Taxonomy" id="689277"/>
    <lineage>
        <taxon>Eukaryota</taxon>
        <taxon>Metazoa</taxon>
        <taxon>Ecdysozoa</taxon>
        <taxon>Arthropoda</taxon>
        <taxon>Hexapoda</taxon>
        <taxon>Insecta</taxon>
        <taxon>Pterygota</taxon>
        <taxon>Neoptera</taxon>
        <taxon>Endopterygota</taxon>
        <taxon>Lepidoptera</taxon>
        <taxon>Glossata</taxon>
        <taxon>Ditrysia</taxon>
        <taxon>Noctuoidea</taxon>
        <taxon>Noctuidae</taxon>
        <taxon>Plusiinae</taxon>
        <taxon>Chrysodeixis</taxon>
    </lineage>
</organism>
<reference evidence="2" key="1">
    <citation type="submission" date="2021-12" db="EMBL/GenBank/DDBJ databases">
        <authorList>
            <person name="King R."/>
        </authorList>
    </citation>
    <scope>NUCLEOTIDE SEQUENCE</scope>
</reference>
<name>A0A9N8KX79_CHRIL</name>
<feature type="region of interest" description="Disordered" evidence="1">
    <location>
        <begin position="87"/>
        <end position="159"/>
    </location>
</feature>
<evidence type="ECO:0000256" key="1">
    <source>
        <dbReference type="SAM" id="MobiDB-lite"/>
    </source>
</evidence>
<evidence type="ECO:0000313" key="2">
    <source>
        <dbReference type="EMBL" id="CAD0206997.1"/>
    </source>
</evidence>
<sequence>MANAIPEMAKAIPEAAANLASQAISGFADLGKSIADSLPIPSGSTGSKEEATEPKERVLKAGGSLPIPHIPGLPAVKLSGQADITMPEPGTFPGSNLLKMLTDPAGTAKSSGSNAPSAAASPQGSGAVAASGAPTGQASGNIGATGSGGAGNSAAGGGSASSPLDVAANIISAPAKIAGNIFGGVMSGGGGIFG</sequence>